<organism evidence="3 4">
    <name type="scientific">Stichopus japonicus</name>
    <name type="common">Sea cucumber</name>
    <dbReference type="NCBI Taxonomy" id="307972"/>
    <lineage>
        <taxon>Eukaryota</taxon>
        <taxon>Metazoa</taxon>
        <taxon>Echinodermata</taxon>
        <taxon>Eleutherozoa</taxon>
        <taxon>Echinozoa</taxon>
        <taxon>Holothuroidea</taxon>
        <taxon>Aspidochirotacea</taxon>
        <taxon>Aspidochirotida</taxon>
        <taxon>Stichopodidae</taxon>
        <taxon>Apostichopus</taxon>
    </lineage>
</organism>
<keyword evidence="2 3" id="KW-0812">Transmembrane</keyword>
<name>A0A2G8KYG7_STIJA</name>
<feature type="compositionally biased region" description="Polar residues" evidence="1">
    <location>
        <begin position="142"/>
        <end position="159"/>
    </location>
</feature>
<keyword evidence="2" id="KW-1133">Transmembrane helix</keyword>
<dbReference type="STRING" id="307972.A0A2G8KYG7"/>
<dbReference type="PANTHER" id="PTHR13568">
    <property type="entry name" value="FAM11A, B PROTEIN"/>
    <property type="match status" value="1"/>
</dbReference>
<feature type="transmembrane region" description="Helical" evidence="2">
    <location>
        <begin position="73"/>
        <end position="100"/>
    </location>
</feature>
<dbReference type="InterPro" id="IPR019396">
    <property type="entry name" value="TM_Fragile-X-F-assoc"/>
</dbReference>
<dbReference type="AlphaFoldDB" id="A0A2G8KYG7"/>
<evidence type="ECO:0000256" key="1">
    <source>
        <dbReference type="SAM" id="MobiDB-lite"/>
    </source>
</evidence>
<comment type="caution">
    <text evidence="3">The sequence shown here is derived from an EMBL/GenBank/DDBJ whole genome shotgun (WGS) entry which is preliminary data.</text>
</comment>
<evidence type="ECO:0000313" key="3">
    <source>
        <dbReference type="EMBL" id="PIK53049.1"/>
    </source>
</evidence>
<dbReference type="Pfam" id="PF10269">
    <property type="entry name" value="Tmemb_185A"/>
    <property type="match status" value="1"/>
</dbReference>
<keyword evidence="2" id="KW-0472">Membrane</keyword>
<feature type="region of interest" description="Disordered" evidence="1">
    <location>
        <begin position="139"/>
        <end position="159"/>
    </location>
</feature>
<reference evidence="3 4" key="1">
    <citation type="journal article" date="2017" name="PLoS Biol.">
        <title>The sea cucumber genome provides insights into morphological evolution and visceral regeneration.</title>
        <authorList>
            <person name="Zhang X."/>
            <person name="Sun L."/>
            <person name="Yuan J."/>
            <person name="Sun Y."/>
            <person name="Gao Y."/>
            <person name="Zhang L."/>
            <person name="Li S."/>
            <person name="Dai H."/>
            <person name="Hamel J.F."/>
            <person name="Liu C."/>
            <person name="Yu Y."/>
            <person name="Liu S."/>
            <person name="Lin W."/>
            <person name="Guo K."/>
            <person name="Jin S."/>
            <person name="Xu P."/>
            <person name="Storey K.B."/>
            <person name="Huan P."/>
            <person name="Zhang T."/>
            <person name="Zhou Y."/>
            <person name="Zhang J."/>
            <person name="Lin C."/>
            <person name="Li X."/>
            <person name="Xing L."/>
            <person name="Huo D."/>
            <person name="Sun M."/>
            <person name="Wang L."/>
            <person name="Mercier A."/>
            <person name="Li F."/>
            <person name="Yang H."/>
            <person name="Xiang J."/>
        </authorList>
    </citation>
    <scope>NUCLEOTIDE SEQUENCE [LARGE SCALE GENOMIC DNA]</scope>
    <source>
        <strain evidence="3">Shaxun</strain>
        <tissue evidence="3">Muscle</tissue>
    </source>
</reference>
<evidence type="ECO:0000256" key="2">
    <source>
        <dbReference type="SAM" id="Phobius"/>
    </source>
</evidence>
<dbReference type="EMBL" id="MRZV01000304">
    <property type="protein sequence ID" value="PIK53049.1"/>
    <property type="molecule type" value="Genomic_DNA"/>
</dbReference>
<dbReference type="Proteomes" id="UP000230750">
    <property type="component" value="Unassembled WGS sequence"/>
</dbReference>
<evidence type="ECO:0000313" key="4">
    <source>
        <dbReference type="Proteomes" id="UP000230750"/>
    </source>
</evidence>
<feature type="transmembrane region" description="Helical" evidence="2">
    <location>
        <begin position="31"/>
        <end position="53"/>
    </location>
</feature>
<accession>A0A2G8KYG7</accession>
<gene>
    <name evidence="3" type="ORF">BSL78_10063</name>
</gene>
<dbReference type="PANTHER" id="PTHR13568:SF4">
    <property type="entry name" value="TRANSMEMBRANE PROTEIN 60"/>
    <property type="match status" value="1"/>
</dbReference>
<keyword evidence="4" id="KW-1185">Reference proteome</keyword>
<feature type="transmembrane region" description="Helical" evidence="2">
    <location>
        <begin position="106"/>
        <end position="127"/>
    </location>
</feature>
<sequence>MPLSYRIVCSCLFALFFFIMLAVKLDRKTDWNWFLVFLPMWIFDVIFLALLIFRLVTHVRNGRDRDASLRSVVFNLGVFIFGLAMKISFELMLCVKLQYIDIVLDIFYVFIPLWILLLIAVVRLFPWAPEIMSMLKRDQHPNDASSTNRASHSTKRATTTSVVSNIVGAHPRGSRSSNSS</sequence>
<dbReference type="OrthoDB" id="10258440at2759"/>
<protein>
    <submittedName>
        <fullName evidence="3">Putative transmembrane protein</fullName>
    </submittedName>
</protein>
<proteinExistence type="predicted"/>
<feature type="transmembrane region" description="Helical" evidence="2">
    <location>
        <begin position="7"/>
        <end position="25"/>
    </location>
</feature>